<protein>
    <recommendedName>
        <fullName evidence="1">Reverse transcriptase domain-containing protein</fullName>
    </recommendedName>
</protein>
<organism evidence="2 3">
    <name type="scientific">Cyprinus carpio</name>
    <name type="common">Common carp</name>
    <dbReference type="NCBI Taxonomy" id="7962"/>
    <lineage>
        <taxon>Eukaryota</taxon>
        <taxon>Metazoa</taxon>
        <taxon>Chordata</taxon>
        <taxon>Craniata</taxon>
        <taxon>Vertebrata</taxon>
        <taxon>Euteleostomi</taxon>
        <taxon>Actinopterygii</taxon>
        <taxon>Neopterygii</taxon>
        <taxon>Teleostei</taxon>
        <taxon>Ostariophysi</taxon>
        <taxon>Cypriniformes</taxon>
        <taxon>Cyprinidae</taxon>
        <taxon>Cyprininae</taxon>
        <taxon>Cyprinus</taxon>
    </lineage>
</organism>
<dbReference type="Ensembl" id="ENSCCRT00020116583.1">
    <property type="protein sequence ID" value="ENSCCRP00020106721.1"/>
    <property type="gene ID" value="ENSCCRG00020048698.1"/>
</dbReference>
<dbReference type="InterPro" id="IPR036691">
    <property type="entry name" value="Endo/exonu/phosph_ase_sf"/>
</dbReference>
<reference evidence="2" key="1">
    <citation type="submission" date="2025-08" db="UniProtKB">
        <authorList>
            <consortium name="Ensembl"/>
        </authorList>
    </citation>
    <scope>IDENTIFICATION</scope>
</reference>
<dbReference type="SUPFAM" id="SSF56219">
    <property type="entry name" value="DNase I-like"/>
    <property type="match status" value="1"/>
</dbReference>
<dbReference type="InterPro" id="IPR000477">
    <property type="entry name" value="RT_dom"/>
</dbReference>
<dbReference type="InterPro" id="IPR026960">
    <property type="entry name" value="RVT-Znf"/>
</dbReference>
<dbReference type="CDD" id="cd01650">
    <property type="entry name" value="RT_nLTR_like"/>
    <property type="match status" value="1"/>
</dbReference>
<dbReference type="Pfam" id="PF13966">
    <property type="entry name" value="zf-RVT"/>
    <property type="match status" value="1"/>
</dbReference>
<dbReference type="InterPro" id="IPR043502">
    <property type="entry name" value="DNA/RNA_pol_sf"/>
</dbReference>
<proteinExistence type="predicted"/>
<dbReference type="Gene3D" id="3.60.10.10">
    <property type="entry name" value="Endonuclease/exonuclease/phosphatase"/>
    <property type="match status" value="1"/>
</dbReference>
<dbReference type="Proteomes" id="UP000694701">
    <property type="component" value="Unplaced"/>
</dbReference>
<name>A0A8C2K8H2_CYPCA</name>
<dbReference type="Pfam" id="PF03372">
    <property type="entry name" value="Exo_endo_phos"/>
    <property type="match status" value="1"/>
</dbReference>
<evidence type="ECO:0000313" key="2">
    <source>
        <dbReference type="Ensembl" id="ENSCCRP00020106721.1"/>
    </source>
</evidence>
<dbReference type="AlphaFoldDB" id="A0A8C2K8H2"/>
<dbReference type="Pfam" id="PF00078">
    <property type="entry name" value="RVT_1"/>
    <property type="match status" value="1"/>
</dbReference>
<evidence type="ECO:0000313" key="3">
    <source>
        <dbReference type="Proteomes" id="UP000694701"/>
    </source>
</evidence>
<dbReference type="PANTHER" id="PTHR31635">
    <property type="entry name" value="REVERSE TRANSCRIPTASE DOMAIN-CONTAINING PROTEIN-RELATED"/>
    <property type="match status" value="1"/>
</dbReference>
<dbReference type="CDD" id="cd09076">
    <property type="entry name" value="L1-EN"/>
    <property type="match status" value="1"/>
</dbReference>
<dbReference type="PANTHER" id="PTHR31635:SF196">
    <property type="entry name" value="REVERSE TRANSCRIPTASE DOMAIN-CONTAINING PROTEIN-RELATED"/>
    <property type="match status" value="1"/>
</dbReference>
<dbReference type="GO" id="GO:0003824">
    <property type="term" value="F:catalytic activity"/>
    <property type="evidence" value="ECO:0007669"/>
    <property type="project" value="InterPro"/>
</dbReference>
<accession>A0A8C2K8H2</accession>
<dbReference type="SUPFAM" id="SSF56672">
    <property type="entry name" value="DNA/RNA polymerases"/>
    <property type="match status" value="1"/>
</dbReference>
<dbReference type="InterPro" id="IPR005135">
    <property type="entry name" value="Endo/exonuclease/phosphatase"/>
</dbReference>
<feature type="domain" description="Reverse transcriptase" evidence="1">
    <location>
        <begin position="499"/>
        <end position="765"/>
    </location>
</feature>
<dbReference type="PROSITE" id="PS50878">
    <property type="entry name" value="RT_POL"/>
    <property type="match status" value="1"/>
</dbReference>
<evidence type="ECO:0000259" key="1">
    <source>
        <dbReference type="PROSITE" id="PS50878"/>
    </source>
</evidence>
<sequence length="1198" mass="139259">MFVLKSDISFSSLNCRGLKDSVKRKAIFLFCKSQKSHCFFLQETHSELADVTFWKKQWGDVMLFSHGSNRSAGVAICMNKCPGKIITHRADVNGHWLAVVLYLDEIFFILVNVYGYNVQTQNKGLLETITNVISDLKTSYPTDYILIGGDFNMSPDEYMDRQPSKFDISHANSIIQNFCLSNGLIDIWRNLNPTARHFSWFKPNATSKSRIDYWLGSESLSSNATKCNISGAPLTDHCVINLILEQRNKPCNTRGYWKFNADLLNHTDFCTYIKKIIAEFKVKKMPSGIKWEYLKHKLREYSMTFSKNLMKKKRKKEFQLIQDINKCCCQPNMSDEDKEKLIKLHSILDEFYIKKAKGAYVRSRAKWLEEGEKNSSYFINLEKRRQEKNSISSLIVNQVEQLNHNLIVKEVFKFYSNLYSSSFSSVNSNSFFQMIKNNIPSIDSVFKELCDSDLTLQELDAAIKQSRPGKSPGPDGLTTDFYNFFWDDLKYLLFEALQECINNIELLPTMKQGLIILIPKPGKDKRILDNLRPITLLNTDYKLFTKALASRLKTGISQIISVTQSGFLKDRSIHNNIRLVFDLVEYGHLIEEDGLILFLDFYKAFDMVEHSFIFQTLKHFGFGSKFISIVGMLYKDINSSVALTQGTCPRFEVRRGIRQGCGCSPLLFIMVAEMLSILLKMGTILGIDFEGNNFIVSQFADDTTLFLRNEQQIPLALQLIKFFSEASGLKLNMSKCELLAIHDHPNVTLYNIPVKNEVKYLGIWLSKRMDNLEHLNFDKTLDNCKLIMNTWLQRDITIFGRILLTKVENLSRFIYPCFSLSVSAKRIKAVNKLNFDFIWKMKSHYIRKSDMIKDYEEGGLKTIDFDIMNGVIKLRWLQAFINDKSSFWFEIPTIVFNKCGGISFLLQCDFELSKLPVKLSAFHQQVLLYWKLIFKHNFSPHNMSIWNNRCITVNRKSLFIDEWWQKGIWSLTHLVDNVGNILSHVAFCGKYNISCSSKMYEKIIKNIPLQMLKLVSEHLKHSRIIPKVQELIIENVSFVDRKCSNKFLRDCLIHQCFPGPVLRNYIFRHYEKKEVCKIRTNFLSFPVNPKCKEVHFKILNHIYPTKEFLRTRFNVGDSNLCQICKVEIETVEHLFFQCSLVNKFWNDALRWMQQRIPVRLILSWEFIKFGLLIKDASVFVFFCGFSVRSVSIVPPSVH</sequence>